<gene>
    <name evidence="2" type="ORF">CSOJ01_14878</name>
</gene>
<dbReference type="PROSITE" id="PS51186">
    <property type="entry name" value="GNAT"/>
    <property type="match status" value="1"/>
</dbReference>
<dbReference type="Pfam" id="PF13508">
    <property type="entry name" value="Acetyltransf_7"/>
    <property type="match status" value="1"/>
</dbReference>
<proteinExistence type="predicted"/>
<dbReference type="InterPro" id="IPR000182">
    <property type="entry name" value="GNAT_dom"/>
</dbReference>
<dbReference type="CDD" id="cd04301">
    <property type="entry name" value="NAT_SF"/>
    <property type="match status" value="1"/>
</dbReference>
<evidence type="ECO:0000313" key="3">
    <source>
        <dbReference type="Proteomes" id="UP000652219"/>
    </source>
</evidence>
<name>A0A8H6INV1_9PEZI</name>
<feature type="domain" description="N-acetyltransferase" evidence="1">
    <location>
        <begin position="38"/>
        <end position="181"/>
    </location>
</feature>
<dbReference type="PANTHER" id="PTHR42791:SF2">
    <property type="entry name" value="N-ACETYLTRANSFERASE DOMAIN-CONTAINING PROTEIN"/>
    <property type="match status" value="1"/>
</dbReference>
<reference evidence="2 3" key="1">
    <citation type="journal article" date="2020" name="Phytopathology">
        <title>Genome Sequence Resources of Colletotrichum truncatum, C. plurivorum, C. musicola, and C. sojae: Four Species Pathogenic to Soybean (Glycine max).</title>
        <authorList>
            <person name="Rogerio F."/>
            <person name="Boufleur T.R."/>
            <person name="Ciampi-Guillardi M."/>
            <person name="Sukno S.A."/>
            <person name="Thon M.R."/>
            <person name="Massola Junior N.S."/>
            <person name="Baroncelli R."/>
        </authorList>
    </citation>
    <scope>NUCLEOTIDE SEQUENCE [LARGE SCALE GENOMIC DNA]</scope>
    <source>
        <strain evidence="2 3">LFN0009</strain>
    </source>
</reference>
<dbReference type="EMBL" id="WIGN01000545">
    <property type="protein sequence ID" value="KAF6789036.1"/>
    <property type="molecule type" value="Genomic_DNA"/>
</dbReference>
<dbReference type="InterPro" id="IPR052523">
    <property type="entry name" value="Trichothecene_AcTrans"/>
</dbReference>
<sequence>MQASHLQPQEVSTPDAESLVRDVDFPAMQDGSLYRFSFNLETLKNDEQREEIIAWYIEGLEQAIDREKDHFRQIRNSEGRPIAFCDPPLLFNIQANWAAGLTFVSVHPSYQRRGLGSRLLQWFCEETDKNDRFAYVLASPEGVPLYRRLGFEIVSVVPTSEGNISSMLRQPHGIPKAIEAYGIDMAKGFGIQNTGS</sequence>
<comment type="caution">
    <text evidence="2">The sequence shown here is derived from an EMBL/GenBank/DDBJ whole genome shotgun (WGS) entry which is preliminary data.</text>
</comment>
<dbReference type="InterPro" id="IPR016181">
    <property type="entry name" value="Acyl_CoA_acyltransferase"/>
</dbReference>
<dbReference type="Gene3D" id="3.40.630.30">
    <property type="match status" value="1"/>
</dbReference>
<protein>
    <submittedName>
        <fullName evidence="2">GNAT family</fullName>
    </submittedName>
</protein>
<dbReference type="PANTHER" id="PTHR42791">
    <property type="entry name" value="GNAT FAMILY ACETYLTRANSFERASE"/>
    <property type="match status" value="1"/>
</dbReference>
<accession>A0A8H6INV1</accession>
<keyword evidence="3" id="KW-1185">Reference proteome</keyword>
<dbReference type="SUPFAM" id="SSF55729">
    <property type="entry name" value="Acyl-CoA N-acyltransferases (Nat)"/>
    <property type="match status" value="1"/>
</dbReference>
<dbReference type="Proteomes" id="UP000652219">
    <property type="component" value="Unassembled WGS sequence"/>
</dbReference>
<organism evidence="2 3">
    <name type="scientific">Colletotrichum sojae</name>
    <dbReference type="NCBI Taxonomy" id="2175907"/>
    <lineage>
        <taxon>Eukaryota</taxon>
        <taxon>Fungi</taxon>
        <taxon>Dikarya</taxon>
        <taxon>Ascomycota</taxon>
        <taxon>Pezizomycotina</taxon>
        <taxon>Sordariomycetes</taxon>
        <taxon>Hypocreomycetidae</taxon>
        <taxon>Glomerellales</taxon>
        <taxon>Glomerellaceae</taxon>
        <taxon>Colletotrichum</taxon>
        <taxon>Colletotrichum orchidearum species complex</taxon>
    </lineage>
</organism>
<evidence type="ECO:0000313" key="2">
    <source>
        <dbReference type="EMBL" id="KAF6789036.1"/>
    </source>
</evidence>
<dbReference type="GO" id="GO:0016747">
    <property type="term" value="F:acyltransferase activity, transferring groups other than amino-acyl groups"/>
    <property type="evidence" value="ECO:0007669"/>
    <property type="project" value="InterPro"/>
</dbReference>
<dbReference type="AlphaFoldDB" id="A0A8H6INV1"/>
<evidence type="ECO:0000259" key="1">
    <source>
        <dbReference type="PROSITE" id="PS51186"/>
    </source>
</evidence>